<dbReference type="PANTHER" id="PTHR12993:SF11">
    <property type="entry name" value="N-ACETYLGLUCOSAMINYL-PHOSPHATIDYLINOSITOL DE-N-ACETYLASE"/>
    <property type="match status" value="1"/>
</dbReference>
<organism evidence="1 2">
    <name type="scientific">Synoicihabitans lomoniglobus</name>
    <dbReference type="NCBI Taxonomy" id="2909285"/>
    <lineage>
        <taxon>Bacteria</taxon>
        <taxon>Pseudomonadati</taxon>
        <taxon>Verrucomicrobiota</taxon>
        <taxon>Opitutia</taxon>
        <taxon>Opitutales</taxon>
        <taxon>Opitutaceae</taxon>
        <taxon>Synoicihabitans</taxon>
    </lineage>
</organism>
<dbReference type="Proteomes" id="UP001218638">
    <property type="component" value="Chromosome"/>
</dbReference>
<dbReference type="EMBL" id="CP119075">
    <property type="protein sequence ID" value="WED64599.1"/>
    <property type="molecule type" value="Genomic_DNA"/>
</dbReference>
<name>A0AAE9ZWQ7_9BACT</name>
<dbReference type="InterPro" id="IPR003737">
    <property type="entry name" value="GlcNAc_PI_deacetylase-related"/>
</dbReference>
<evidence type="ECO:0000313" key="1">
    <source>
        <dbReference type="EMBL" id="WED64599.1"/>
    </source>
</evidence>
<protein>
    <submittedName>
        <fullName evidence="1">PIG-L family deacetylase</fullName>
    </submittedName>
</protein>
<dbReference type="PANTHER" id="PTHR12993">
    <property type="entry name" value="N-ACETYLGLUCOSAMINYL-PHOSPHATIDYLINOSITOL DE-N-ACETYLASE-RELATED"/>
    <property type="match status" value="1"/>
</dbReference>
<gene>
    <name evidence="1" type="ORF">PXH66_19835</name>
</gene>
<dbReference type="InterPro" id="IPR029062">
    <property type="entry name" value="Class_I_gatase-like"/>
</dbReference>
<dbReference type="RefSeq" id="WP_330930769.1">
    <property type="nucleotide sequence ID" value="NZ_CP119075.1"/>
</dbReference>
<reference evidence="1" key="1">
    <citation type="submission" date="2023-03" db="EMBL/GenBank/DDBJ databases">
        <title>Lomoglobus Profundus gen. nov., sp. nov., a novel member of the phylum Verrucomicrobia, isolated from deep-marine sediment of South China Sea.</title>
        <authorList>
            <person name="Ahmad T."/>
            <person name="Ishaq S.E."/>
            <person name="Wang F."/>
        </authorList>
    </citation>
    <scope>NUCLEOTIDE SEQUENCE</scope>
    <source>
        <strain evidence="1">LMO-M01</strain>
    </source>
</reference>
<dbReference type="InterPro" id="IPR024078">
    <property type="entry name" value="LmbE-like_dom_sf"/>
</dbReference>
<keyword evidence="2" id="KW-1185">Reference proteome</keyword>
<accession>A0AAE9ZWQ7</accession>
<dbReference type="SUPFAM" id="SSF102588">
    <property type="entry name" value="LmbE-like"/>
    <property type="match status" value="1"/>
</dbReference>
<dbReference type="KEGG" id="slom:PXH66_19835"/>
<dbReference type="SUPFAM" id="SSF52317">
    <property type="entry name" value="Class I glutamine amidotransferase-like"/>
    <property type="match status" value="1"/>
</dbReference>
<proteinExistence type="predicted"/>
<sequence>MFTPLAVLGTMTQAQTAPPSAGVILEDLERLRETARVLYVAAHPDDENTRLIAYLANGRHYQTAYLSLTRGDGGQNLIGPELRDALGVIRTQELLAARRIDGGRQFFSRANDFGYSKSADEALSVWDRQEVLADTVRVIREFRPDVIVTRFSPTRGGTHGHHTGSAVMAVEAFALAGDPQAFADELGHLEPWQPQRVVWNAWSWGGAVHEGALTMEVGGYDAVRGESFGEIAARSRSQHRSQGFGSVGSRGNAAEQFVHLVGDEATTDLMDGVTDTWTRYPGGDAIAMALDAILHGFDPRHPGQSVSALLAVKKALTALPPNDVFVAEKHAQLDQVLAACLGLYAEATVENARVAPGEPLKLTHAVVWRQATPVAVTWQSVRYLADDETVPVGRVLQLNENETLEVTRNLPVDTALTHPYWLELPSTAGMAQVANASLIGTPENEPAYAMVYTFEVGGETLAVPVAPVQVTRDRVRGELRDTLQVIAPVAVSFTQHLEHFKPGETRTITVQATSARAHVEGVLSLDLPTGWTATPLRQEFALSAVGDRTEAAFAVTAPEGTTSVKLGVHAIVGGRRFDRDPQVVAYDHIPVQMLQPTATLTAMSFDLKIRGDRVGFLPGAGDTTAEALTLMGYDVTVLTEADLTADGLAGWDAVVLGIRAFNTRAELADHRAALWDYVKAGGNVIVQYNTNGGLPDGSLGPYPLSISRDRVTDETAAVTLLDPAHPAMTGPNRITAADFDGWVQERGLYFPNEWDAAYTPLLSMADPDEAATQGSLLVAKHGDGYFVYTGLSFFRELPAGVPGAYRLLANLVSLE</sequence>
<evidence type="ECO:0000313" key="2">
    <source>
        <dbReference type="Proteomes" id="UP001218638"/>
    </source>
</evidence>
<dbReference type="Pfam" id="PF02585">
    <property type="entry name" value="PIG-L"/>
    <property type="match status" value="1"/>
</dbReference>
<dbReference type="GO" id="GO:0016811">
    <property type="term" value="F:hydrolase activity, acting on carbon-nitrogen (but not peptide) bonds, in linear amides"/>
    <property type="evidence" value="ECO:0007669"/>
    <property type="project" value="TreeGrafter"/>
</dbReference>
<dbReference type="AlphaFoldDB" id="A0AAE9ZWQ7"/>
<dbReference type="Gene3D" id="3.40.50.10320">
    <property type="entry name" value="LmbE-like"/>
    <property type="match status" value="1"/>
</dbReference>